<protein>
    <recommendedName>
        <fullName evidence="1">Outer membrane protein beta-barrel domain-containing protein</fullName>
    </recommendedName>
</protein>
<feature type="domain" description="Outer membrane protein beta-barrel" evidence="1">
    <location>
        <begin position="37"/>
        <end position="195"/>
    </location>
</feature>
<dbReference type="Proteomes" id="UP000239872">
    <property type="component" value="Unassembled WGS sequence"/>
</dbReference>
<dbReference type="EMBL" id="PPSL01000002">
    <property type="protein sequence ID" value="PQJ11659.1"/>
    <property type="molecule type" value="Genomic_DNA"/>
</dbReference>
<dbReference type="OrthoDB" id="1001536at2"/>
<accession>A0A2S7SXK4</accession>
<gene>
    <name evidence="2" type="ORF">CJD36_007635</name>
</gene>
<dbReference type="AlphaFoldDB" id="A0A2S7SXK4"/>
<organism evidence="2 3">
    <name type="scientific">Flavipsychrobacter stenotrophus</name>
    <dbReference type="NCBI Taxonomy" id="2077091"/>
    <lineage>
        <taxon>Bacteria</taxon>
        <taxon>Pseudomonadati</taxon>
        <taxon>Bacteroidota</taxon>
        <taxon>Chitinophagia</taxon>
        <taxon>Chitinophagales</taxon>
        <taxon>Chitinophagaceae</taxon>
        <taxon>Flavipsychrobacter</taxon>
    </lineage>
</organism>
<name>A0A2S7SXK4_9BACT</name>
<dbReference type="RefSeq" id="WP_105038539.1">
    <property type="nucleotide sequence ID" value="NZ_PPSL01000002.1"/>
</dbReference>
<dbReference type="InterPro" id="IPR025665">
    <property type="entry name" value="Beta-barrel_OMP_2"/>
</dbReference>
<evidence type="ECO:0000313" key="2">
    <source>
        <dbReference type="EMBL" id="PQJ11659.1"/>
    </source>
</evidence>
<evidence type="ECO:0000259" key="1">
    <source>
        <dbReference type="Pfam" id="PF13568"/>
    </source>
</evidence>
<dbReference type="Pfam" id="PF13568">
    <property type="entry name" value="OMP_b-brl_2"/>
    <property type="match status" value="1"/>
</dbReference>
<comment type="caution">
    <text evidence="2">The sequence shown here is derived from an EMBL/GenBank/DDBJ whole genome shotgun (WGS) entry which is preliminary data.</text>
</comment>
<reference evidence="2 3" key="1">
    <citation type="submission" date="2018-01" db="EMBL/GenBank/DDBJ databases">
        <title>A novel member of the phylum Bacteroidetes isolated from glacier ice.</title>
        <authorList>
            <person name="Liu Q."/>
            <person name="Xin Y.-H."/>
        </authorList>
    </citation>
    <scope>NUCLEOTIDE SEQUENCE [LARGE SCALE GENOMIC DNA]</scope>
    <source>
        <strain evidence="2 3">RB1R16</strain>
    </source>
</reference>
<keyword evidence="3" id="KW-1185">Reference proteome</keyword>
<proteinExistence type="predicted"/>
<evidence type="ECO:0000313" key="3">
    <source>
        <dbReference type="Proteomes" id="UP000239872"/>
    </source>
</evidence>
<sequence length="221" mass="24928">MPVFVKRLQFPLLVIILFIGTVAKAQENTPMYEDRTFYGGLILGANLTQIDGDNFAGYTRKGLNAGGIVFFKMDEHIAASIEVLISQKGSVSKSPQLLAAGYYITKYGADLTYGEIPVMINYYDDHKNHFGGGLSYSRLGSSNEYISTNPPPTTPFKQEDYPFKKSDFNLLLGGNLHLYKGFFLNLRFQYSLISIRNTVPNITRGAQFNNLWTIRLMYLFL</sequence>